<dbReference type="RefSeq" id="WP_128993030.1">
    <property type="nucleotide sequence ID" value="NZ_QMAU01000022.1"/>
</dbReference>
<gene>
    <name evidence="2" type="ORF">DP131_05315</name>
</gene>
<dbReference type="EMBL" id="QMAU01000022">
    <property type="protein sequence ID" value="RXI57421.1"/>
    <property type="molecule type" value="Genomic_DNA"/>
</dbReference>
<keyword evidence="1" id="KW-0812">Transmembrane</keyword>
<evidence type="ECO:0000256" key="1">
    <source>
        <dbReference type="SAM" id="Phobius"/>
    </source>
</evidence>
<comment type="caution">
    <text evidence="2">The sequence shown here is derived from an EMBL/GenBank/DDBJ whole genome shotgun (WGS) entry which is preliminary data.</text>
</comment>
<accession>A0ABY0ETV6</accession>
<keyword evidence="1" id="KW-1133">Transmembrane helix</keyword>
<evidence type="ECO:0000313" key="2">
    <source>
        <dbReference type="EMBL" id="RXI57421.1"/>
    </source>
</evidence>
<dbReference type="Proteomes" id="UP000290273">
    <property type="component" value="Unassembled WGS sequence"/>
</dbReference>
<organism evidence="2 3">
    <name type="scientific">Clostridium tetani</name>
    <dbReference type="NCBI Taxonomy" id="1513"/>
    <lineage>
        <taxon>Bacteria</taxon>
        <taxon>Bacillati</taxon>
        <taxon>Bacillota</taxon>
        <taxon>Clostridia</taxon>
        <taxon>Eubacteriales</taxon>
        <taxon>Clostridiaceae</taxon>
        <taxon>Clostridium</taxon>
    </lineage>
</organism>
<keyword evidence="1" id="KW-0472">Membrane</keyword>
<evidence type="ECO:0000313" key="3">
    <source>
        <dbReference type="Proteomes" id="UP000290273"/>
    </source>
</evidence>
<reference evidence="2 3" key="1">
    <citation type="submission" date="2018-06" db="EMBL/GenBank/DDBJ databases">
        <title>Genome conservation of Clostridium tetani.</title>
        <authorList>
            <person name="Bruggemann H."/>
            <person name="Popoff M.R."/>
        </authorList>
    </citation>
    <scope>NUCLEOTIDE SEQUENCE [LARGE SCALE GENOMIC DNA]</scope>
    <source>
        <strain evidence="2 3">63.05</strain>
    </source>
</reference>
<protein>
    <submittedName>
        <fullName evidence="2">Uncharacterized protein</fullName>
    </submittedName>
</protein>
<proteinExistence type="predicted"/>
<sequence length="64" mass="7745">MRRLRKIRNRIMNFRIKFKKLIKANVKDTMLTVAFLIIFINTLFINVHIAFYLLALFIIIMALF</sequence>
<feature type="transmembrane region" description="Helical" evidence="1">
    <location>
        <begin position="45"/>
        <end position="63"/>
    </location>
</feature>
<name>A0ABY0ETV6_CLOTA</name>